<evidence type="ECO:0000313" key="2">
    <source>
        <dbReference type="Proteomes" id="UP000483820"/>
    </source>
</evidence>
<accession>A0A6A5GLL1</accession>
<dbReference type="RefSeq" id="XP_053583382.1">
    <property type="nucleotide sequence ID" value="XM_053734469.1"/>
</dbReference>
<protein>
    <recommendedName>
        <fullName evidence="3">ParB/Sulfiredoxin domain-containing protein</fullName>
    </recommendedName>
</protein>
<evidence type="ECO:0008006" key="3">
    <source>
        <dbReference type="Google" id="ProtNLM"/>
    </source>
</evidence>
<name>A0A6A5GLL1_CAERE</name>
<dbReference type="EMBL" id="WUAV01000005">
    <property type="protein sequence ID" value="KAF1755169.1"/>
    <property type="molecule type" value="Genomic_DNA"/>
</dbReference>
<evidence type="ECO:0000313" key="1">
    <source>
        <dbReference type="EMBL" id="KAF1755169.1"/>
    </source>
</evidence>
<reference evidence="1 2" key="1">
    <citation type="submission" date="2019-12" db="EMBL/GenBank/DDBJ databases">
        <title>Chromosome-level assembly of the Caenorhabditis remanei genome.</title>
        <authorList>
            <person name="Teterina A.A."/>
            <person name="Willis J.H."/>
            <person name="Phillips P.C."/>
        </authorList>
    </citation>
    <scope>NUCLEOTIDE SEQUENCE [LARGE SCALE GENOMIC DNA]</scope>
    <source>
        <strain evidence="1 2">PX506</strain>
        <tissue evidence="1">Whole organism</tissue>
    </source>
</reference>
<comment type="caution">
    <text evidence="1">The sequence shown here is derived from an EMBL/GenBank/DDBJ whole genome shotgun (WGS) entry which is preliminary data.</text>
</comment>
<dbReference type="AlphaFoldDB" id="A0A6A5GLL1"/>
<dbReference type="Proteomes" id="UP000483820">
    <property type="component" value="Chromosome V"/>
</dbReference>
<proteinExistence type="predicted"/>
<gene>
    <name evidence="1" type="ORF">GCK72_021738</name>
</gene>
<dbReference type="KEGG" id="crq:GCK72_021738"/>
<dbReference type="CTD" id="78777327"/>
<dbReference type="GeneID" id="78777327"/>
<sequence>MLQTRVIGNTIVLSANNSVAISPTLFKNPLLLYVNLKKFRTTDYETVDVPLEEQDTEVYFNNNHLYLTNFILDQTVLPSPIDIIAATDLNVQVYISGKKFNFSTQQLNQDFSCKKFYSDMYHSFRGVRTEKSRKRKMYVENTERNSSLSASSELGVHTYQGSTVESSLSLESLGETVPLSNVSDSASPRDDESVDDFSIITTEETPTNSERNNVEQEEPFPVKSVTKVRKTILDTRQTKKIEIAFYKKKVISLQTECFVKTTDTVIFSDSLRPTKQYSSSDVIVNRMEKEILDNGNGQLSTCDPIVVIEKDGGFDVLSGNRRVHAFKRALSNKIWVSKIEEADRTKFLLTQFFGSKCDNDSDTSSLFNIVLKLLIYLELPLSTLKSWSPCERNQVFCSLFSNQTTTSLILEISSHEELKEAVVHLLQEKGWRLSNRVCKVILMVHRRNPSEVINTLKKTWNSETELRENLISIQPDVMFLLEEKKIESSIAKSLVLRYAGDALFSQFVRHTDLRYIKRSQEISVINKYEEYKKKFEKSKVGTPIKIITECVDESVFDILVTSNKETAVATLDRFDTVLVLLFGSTLPTTTECTIVLPDFLGVEDEYGTLNNHVTLSLCIKVDGLLLNQHEVTTYLLGHGVSNRTVFTLSQLKPLSQKLKKYFFHFGGIVQEELSLLLFTEQAVCIFEKQESKKNIERRLRDQRHASQIDQ</sequence>
<organism evidence="1 2">
    <name type="scientific">Caenorhabditis remanei</name>
    <name type="common">Caenorhabditis vulgaris</name>
    <dbReference type="NCBI Taxonomy" id="31234"/>
    <lineage>
        <taxon>Eukaryota</taxon>
        <taxon>Metazoa</taxon>
        <taxon>Ecdysozoa</taxon>
        <taxon>Nematoda</taxon>
        <taxon>Chromadorea</taxon>
        <taxon>Rhabditida</taxon>
        <taxon>Rhabditina</taxon>
        <taxon>Rhabditomorpha</taxon>
        <taxon>Rhabditoidea</taxon>
        <taxon>Rhabditidae</taxon>
        <taxon>Peloderinae</taxon>
        <taxon>Caenorhabditis</taxon>
    </lineage>
</organism>